<evidence type="ECO:0000256" key="1">
    <source>
        <dbReference type="SAM" id="Coils"/>
    </source>
</evidence>
<accession>A0A3A1YPN6</accession>
<dbReference type="Proteomes" id="UP000266206">
    <property type="component" value="Unassembled WGS sequence"/>
</dbReference>
<reference evidence="2 3" key="1">
    <citation type="submission" date="2017-08" db="EMBL/GenBank/DDBJ databases">
        <title>Pusillimonas indicus sp. nov., a member of the family Alcaligenaceae isolated from surface seawater.</title>
        <authorList>
            <person name="Li J."/>
        </authorList>
    </citation>
    <scope>NUCLEOTIDE SEQUENCE [LARGE SCALE GENOMIC DNA]</scope>
    <source>
        <strain evidence="2 3">L52-1-41</strain>
    </source>
</reference>
<protein>
    <submittedName>
        <fullName evidence="2">Uncharacterized protein</fullName>
    </submittedName>
</protein>
<organism evidence="2 3">
    <name type="scientific">Neopusillimonas maritima</name>
    <dbReference type="NCBI Taxonomy" id="2026239"/>
    <lineage>
        <taxon>Bacteria</taxon>
        <taxon>Pseudomonadati</taxon>
        <taxon>Pseudomonadota</taxon>
        <taxon>Betaproteobacteria</taxon>
        <taxon>Burkholderiales</taxon>
        <taxon>Alcaligenaceae</taxon>
        <taxon>Neopusillimonas</taxon>
    </lineage>
</organism>
<comment type="caution">
    <text evidence="2">The sequence shown here is derived from an EMBL/GenBank/DDBJ whole genome shotgun (WGS) entry which is preliminary data.</text>
</comment>
<name>A0A3A1YPN6_9BURK</name>
<dbReference type="AlphaFoldDB" id="A0A3A1YPN6"/>
<dbReference type="RefSeq" id="WP_119516827.1">
    <property type="nucleotide sequence ID" value="NZ_NQYH01000015.1"/>
</dbReference>
<keyword evidence="1" id="KW-0175">Coiled coil</keyword>
<sequence length="81" mass="9471">MQDHDYRRLIAQLQEVINDTVKTIDDFEARGMNGELQAEYEQLHAILQKATADQRRYQHALLESVRNQSSEDEQGRTDPEI</sequence>
<dbReference type="OrthoDB" id="6183935at2"/>
<proteinExistence type="predicted"/>
<gene>
    <name evidence="2" type="ORF">CJP73_13810</name>
</gene>
<evidence type="ECO:0000313" key="3">
    <source>
        <dbReference type="Proteomes" id="UP000266206"/>
    </source>
</evidence>
<dbReference type="EMBL" id="NQYH01000015">
    <property type="protein sequence ID" value="RIY39501.1"/>
    <property type="molecule type" value="Genomic_DNA"/>
</dbReference>
<feature type="coiled-coil region" evidence="1">
    <location>
        <begin position="10"/>
        <end position="53"/>
    </location>
</feature>
<evidence type="ECO:0000313" key="2">
    <source>
        <dbReference type="EMBL" id="RIY39501.1"/>
    </source>
</evidence>